<accession>A0A848IMS6</accession>
<name>A0A848IMS6_9BURK</name>
<protein>
    <submittedName>
        <fullName evidence="2">DUF4255 domain-containing protein</fullName>
    </submittedName>
</protein>
<dbReference type="Pfam" id="PF14065">
    <property type="entry name" value="Pvc16_N"/>
    <property type="match status" value="1"/>
</dbReference>
<dbReference type="EMBL" id="JABBGJ010000039">
    <property type="protein sequence ID" value="NMM02413.1"/>
    <property type="molecule type" value="Genomic_DNA"/>
</dbReference>
<evidence type="ECO:0000259" key="1">
    <source>
        <dbReference type="Pfam" id="PF14065"/>
    </source>
</evidence>
<evidence type="ECO:0000313" key="2">
    <source>
        <dbReference type="EMBL" id="NMM02413.1"/>
    </source>
</evidence>
<feature type="domain" description="Pvc16 N-terminal" evidence="1">
    <location>
        <begin position="14"/>
        <end position="190"/>
    </location>
</feature>
<dbReference type="Proteomes" id="UP000544134">
    <property type="component" value="Unassembled WGS sequence"/>
</dbReference>
<keyword evidence="3" id="KW-1185">Reference proteome</keyword>
<comment type="caution">
    <text evidence="2">The sequence shown here is derived from an EMBL/GenBank/DDBJ whole genome shotgun (WGS) entry which is preliminary data.</text>
</comment>
<organism evidence="2 3">
    <name type="scientific">Paraburkholderia polaris</name>
    <dbReference type="NCBI Taxonomy" id="2728848"/>
    <lineage>
        <taxon>Bacteria</taxon>
        <taxon>Pseudomonadati</taxon>
        <taxon>Pseudomonadota</taxon>
        <taxon>Betaproteobacteria</taxon>
        <taxon>Burkholderiales</taxon>
        <taxon>Burkholderiaceae</taxon>
        <taxon>Paraburkholderia</taxon>
    </lineage>
</organism>
<dbReference type="RefSeq" id="WP_169489203.1">
    <property type="nucleotide sequence ID" value="NZ_JABBGJ010000039.1"/>
</dbReference>
<sequence>MATPYPSDTAIINVNNALNEALMSYVSPAVAITFDLPDLDNLPADPTLSVFLYEIHEDLQLRTAQARVAVRNPDNNTVAILPGRVNVNCNYLITYWDSPQTTGAVGSPGNAPDNQAIKIMNQVVNAVINNRTLPDVPGAYTRMIPPKDELNSLGNFWQSLDNKPRLSLYLSVTVPIVLTDKNDRATGVIESDVNMEQIMPNGV</sequence>
<gene>
    <name evidence="2" type="ORF">HHL24_31385</name>
</gene>
<dbReference type="InterPro" id="IPR025351">
    <property type="entry name" value="Pvc16_N"/>
</dbReference>
<proteinExistence type="predicted"/>
<reference evidence="2 3" key="1">
    <citation type="submission" date="2020-04" db="EMBL/GenBank/DDBJ databases">
        <title>Paraburkholderia sp. RP-4-7 isolated from soil.</title>
        <authorList>
            <person name="Dahal R.H."/>
        </authorList>
    </citation>
    <scope>NUCLEOTIDE SEQUENCE [LARGE SCALE GENOMIC DNA]</scope>
    <source>
        <strain evidence="2 3">RP-4-7</strain>
    </source>
</reference>
<dbReference type="AlphaFoldDB" id="A0A848IMS6"/>
<evidence type="ECO:0000313" key="3">
    <source>
        <dbReference type="Proteomes" id="UP000544134"/>
    </source>
</evidence>